<evidence type="ECO:0000313" key="12">
    <source>
        <dbReference type="EMBL" id="HEN16786.1"/>
    </source>
</evidence>
<dbReference type="GO" id="GO:0000156">
    <property type="term" value="F:phosphorelay response regulator activity"/>
    <property type="evidence" value="ECO:0007669"/>
    <property type="project" value="TreeGrafter"/>
</dbReference>
<evidence type="ECO:0000256" key="8">
    <source>
        <dbReference type="PROSITE-ProRule" id="PRU00169"/>
    </source>
</evidence>
<dbReference type="PANTHER" id="PTHR48111:SF50">
    <property type="entry name" value="KDP OPERON TRANSCRIPTIONAL REGULATORY PROTEIN KDPE"/>
    <property type="match status" value="1"/>
</dbReference>
<evidence type="ECO:0000256" key="2">
    <source>
        <dbReference type="ARBA" id="ARBA00022490"/>
    </source>
</evidence>
<evidence type="ECO:0000256" key="3">
    <source>
        <dbReference type="ARBA" id="ARBA00022553"/>
    </source>
</evidence>
<dbReference type="InterPro" id="IPR001789">
    <property type="entry name" value="Sig_transdc_resp-reg_receiver"/>
</dbReference>
<dbReference type="EMBL" id="DSOK01000414">
    <property type="protein sequence ID" value="HEN16786.1"/>
    <property type="molecule type" value="Genomic_DNA"/>
</dbReference>
<dbReference type="GO" id="GO:0032993">
    <property type="term" value="C:protein-DNA complex"/>
    <property type="evidence" value="ECO:0007669"/>
    <property type="project" value="TreeGrafter"/>
</dbReference>
<dbReference type="CDD" id="cd00383">
    <property type="entry name" value="trans_reg_C"/>
    <property type="match status" value="1"/>
</dbReference>
<evidence type="ECO:0000256" key="1">
    <source>
        <dbReference type="ARBA" id="ARBA00004496"/>
    </source>
</evidence>
<comment type="subcellular location">
    <subcellularLocation>
        <location evidence="1">Cytoplasm</location>
    </subcellularLocation>
</comment>
<keyword evidence="3 8" id="KW-0597">Phosphoprotein</keyword>
<keyword evidence="4" id="KW-0902">Two-component regulatory system</keyword>
<evidence type="ECO:0000256" key="5">
    <source>
        <dbReference type="ARBA" id="ARBA00023015"/>
    </source>
</evidence>
<dbReference type="Gene3D" id="3.40.50.2300">
    <property type="match status" value="1"/>
</dbReference>
<feature type="DNA-binding region" description="OmpR/PhoB-type" evidence="9">
    <location>
        <begin position="138"/>
        <end position="237"/>
    </location>
</feature>
<evidence type="ECO:0000259" key="10">
    <source>
        <dbReference type="PROSITE" id="PS50110"/>
    </source>
</evidence>
<reference evidence="12" key="1">
    <citation type="journal article" date="2020" name="mSystems">
        <title>Genome- and Community-Level Interaction Insights into Carbon Utilization and Element Cycling Functions of Hydrothermarchaeota in Hydrothermal Sediment.</title>
        <authorList>
            <person name="Zhou Z."/>
            <person name="Liu Y."/>
            <person name="Xu W."/>
            <person name="Pan J."/>
            <person name="Luo Z.H."/>
            <person name="Li M."/>
        </authorList>
    </citation>
    <scope>NUCLEOTIDE SEQUENCE [LARGE SCALE GENOMIC DNA]</scope>
    <source>
        <strain evidence="12">SpSt-339</strain>
    </source>
</reference>
<sequence length="239" mass="26517">MSPSAPAPLVAIIEDEAGIRRFLQAALVSHGFQVREAGTARDGLRTITDEPPDLIILDLGLPDRDGKDLIRDIRGWSSVPILILSARDQEREKIAALDAGADDYLTKPFGVGELLARIRVALRHRLQSTSNHGGAARPSTYQCGPVTIDLAARRVFRDGQDVKLTKREFDLLATLVRHAGKVLTHRFLLREVWGPLNTQETHYLRVFVANLRKKLEADPARPNLILTEQGIGYRLADPD</sequence>
<dbReference type="GO" id="GO:0042802">
    <property type="term" value="F:identical protein binding"/>
    <property type="evidence" value="ECO:0007669"/>
    <property type="project" value="UniProtKB-ARBA"/>
</dbReference>
<dbReference type="Pfam" id="PF00072">
    <property type="entry name" value="Response_reg"/>
    <property type="match status" value="1"/>
</dbReference>
<keyword evidence="5" id="KW-0805">Transcription regulation</keyword>
<dbReference type="PROSITE" id="PS51755">
    <property type="entry name" value="OMPR_PHOB"/>
    <property type="match status" value="1"/>
</dbReference>
<dbReference type="InterPro" id="IPR011006">
    <property type="entry name" value="CheY-like_superfamily"/>
</dbReference>
<dbReference type="CDD" id="cd17620">
    <property type="entry name" value="REC_OmpR_KdpE-like"/>
    <property type="match status" value="1"/>
</dbReference>
<dbReference type="FunFam" id="3.40.50.2300:FF:000021">
    <property type="entry name" value="Two-component system response regulator KdpE"/>
    <property type="match status" value="1"/>
</dbReference>
<keyword evidence="7" id="KW-0804">Transcription</keyword>
<dbReference type="SUPFAM" id="SSF52172">
    <property type="entry name" value="CheY-like"/>
    <property type="match status" value="1"/>
</dbReference>
<dbReference type="InterPro" id="IPR001867">
    <property type="entry name" value="OmpR/PhoB-type_DNA-bd"/>
</dbReference>
<dbReference type="PANTHER" id="PTHR48111">
    <property type="entry name" value="REGULATOR OF RPOS"/>
    <property type="match status" value="1"/>
</dbReference>
<feature type="domain" description="OmpR/PhoB-type" evidence="11">
    <location>
        <begin position="138"/>
        <end position="237"/>
    </location>
</feature>
<feature type="modified residue" description="4-aspartylphosphate" evidence="8">
    <location>
        <position position="58"/>
    </location>
</feature>
<dbReference type="Pfam" id="PF00486">
    <property type="entry name" value="Trans_reg_C"/>
    <property type="match status" value="1"/>
</dbReference>
<feature type="domain" description="Response regulatory" evidence="10">
    <location>
        <begin position="9"/>
        <end position="122"/>
    </location>
</feature>
<dbReference type="InterPro" id="IPR039420">
    <property type="entry name" value="WalR-like"/>
</dbReference>
<keyword evidence="6 9" id="KW-0238">DNA-binding</keyword>
<comment type="caution">
    <text evidence="12">The sequence shown here is derived from an EMBL/GenBank/DDBJ whole genome shotgun (WGS) entry which is preliminary data.</text>
</comment>
<dbReference type="GO" id="GO:0000987">
    <property type="term" value="F:cis-regulatory region sequence-specific DNA binding"/>
    <property type="evidence" value="ECO:0007669"/>
    <property type="project" value="UniProtKB-ARBA"/>
</dbReference>
<evidence type="ECO:0000256" key="7">
    <source>
        <dbReference type="ARBA" id="ARBA00023163"/>
    </source>
</evidence>
<gene>
    <name evidence="12" type="ORF">ENQ76_15095</name>
</gene>
<dbReference type="PROSITE" id="PS50110">
    <property type="entry name" value="RESPONSE_REGULATORY"/>
    <property type="match status" value="1"/>
</dbReference>
<dbReference type="GO" id="GO:0045893">
    <property type="term" value="P:positive regulation of DNA-templated transcription"/>
    <property type="evidence" value="ECO:0007669"/>
    <property type="project" value="UniProtKB-ARBA"/>
</dbReference>
<dbReference type="GO" id="GO:0005829">
    <property type="term" value="C:cytosol"/>
    <property type="evidence" value="ECO:0007669"/>
    <property type="project" value="TreeGrafter"/>
</dbReference>
<dbReference type="Gene3D" id="1.10.10.10">
    <property type="entry name" value="Winged helix-like DNA-binding domain superfamily/Winged helix DNA-binding domain"/>
    <property type="match status" value="1"/>
</dbReference>
<accession>A0A7C2JZV4</accession>
<evidence type="ECO:0000256" key="9">
    <source>
        <dbReference type="PROSITE-ProRule" id="PRU01091"/>
    </source>
</evidence>
<dbReference type="FunFam" id="1.10.10.10:FF:000210">
    <property type="entry name" value="Winged-helix transcriptional response regulator KdpE"/>
    <property type="match status" value="1"/>
</dbReference>
<evidence type="ECO:0000259" key="11">
    <source>
        <dbReference type="PROSITE" id="PS51755"/>
    </source>
</evidence>
<dbReference type="SMART" id="SM00448">
    <property type="entry name" value="REC"/>
    <property type="match status" value="1"/>
</dbReference>
<name>A0A7C2JZV4_9PLAN</name>
<organism evidence="12">
    <name type="scientific">Schlesneria paludicola</name>
    <dbReference type="NCBI Taxonomy" id="360056"/>
    <lineage>
        <taxon>Bacteria</taxon>
        <taxon>Pseudomonadati</taxon>
        <taxon>Planctomycetota</taxon>
        <taxon>Planctomycetia</taxon>
        <taxon>Planctomycetales</taxon>
        <taxon>Planctomycetaceae</taxon>
        <taxon>Schlesneria</taxon>
    </lineage>
</organism>
<dbReference type="AlphaFoldDB" id="A0A7C2JZV4"/>
<dbReference type="Gene3D" id="6.10.250.690">
    <property type="match status" value="1"/>
</dbReference>
<keyword evidence="2" id="KW-0963">Cytoplasm</keyword>
<protein>
    <submittedName>
        <fullName evidence="12">Response regulator</fullName>
    </submittedName>
</protein>
<evidence type="ECO:0000256" key="6">
    <source>
        <dbReference type="ARBA" id="ARBA00023125"/>
    </source>
</evidence>
<dbReference type="SMART" id="SM00862">
    <property type="entry name" value="Trans_reg_C"/>
    <property type="match status" value="1"/>
</dbReference>
<evidence type="ECO:0000256" key="4">
    <source>
        <dbReference type="ARBA" id="ARBA00023012"/>
    </source>
</evidence>
<proteinExistence type="predicted"/>
<dbReference type="InterPro" id="IPR036388">
    <property type="entry name" value="WH-like_DNA-bd_sf"/>
</dbReference>